<evidence type="ECO:0000313" key="2">
    <source>
        <dbReference type="EMBL" id="NYK10091.1"/>
    </source>
</evidence>
<dbReference type="AlphaFoldDB" id="A0A853DUE8"/>
<reference evidence="2 3" key="1">
    <citation type="submission" date="2020-07" db="EMBL/GenBank/DDBJ databases">
        <title>Sequencing the genomes of 1000 actinobacteria strains.</title>
        <authorList>
            <person name="Klenk H.-P."/>
        </authorList>
    </citation>
    <scope>NUCLEOTIDE SEQUENCE [LARGE SCALE GENOMIC DNA]</scope>
    <source>
        <strain evidence="2 3">DSM 15166</strain>
    </source>
</reference>
<dbReference type="Proteomes" id="UP000521075">
    <property type="component" value="Unassembled WGS sequence"/>
</dbReference>
<keyword evidence="1" id="KW-0812">Transmembrane</keyword>
<feature type="transmembrane region" description="Helical" evidence="1">
    <location>
        <begin position="6"/>
        <end position="24"/>
    </location>
</feature>
<dbReference type="RefSeq" id="WP_179700897.1">
    <property type="nucleotide sequence ID" value="NZ_BAAAHA010000010.1"/>
</dbReference>
<keyword evidence="3" id="KW-1185">Reference proteome</keyword>
<protein>
    <recommendedName>
        <fullName evidence="4">Exosortase/archaeosortase family protein</fullName>
    </recommendedName>
</protein>
<gene>
    <name evidence="2" type="ORF">HNR14_001972</name>
</gene>
<organism evidence="2 3">
    <name type="scientific">Leifsonia naganoensis</name>
    <dbReference type="NCBI Taxonomy" id="150025"/>
    <lineage>
        <taxon>Bacteria</taxon>
        <taxon>Bacillati</taxon>
        <taxon>Actinomycetota</taxon>
        <taxon>Actinomycetes</taxon>
        <taxon>Micrococcales</taxon>
        <taxon>Microbacteriaceae</taxon>
        <taxon>Leifsonia</taxon>
    </lineage>
</organism>
<evidence type="ECO:0000256" key="1">
    <source>
        <dbReference type="SAM" id="Phobius"/>
    </source>
</evidence>
<feature type="transmembrane region" description="Helical" evidence="1">
    <location>
        <begin position="70"/>
        <end position="92"/>
    </location>
</feature>
<comment type="caution">
    <text evidence="2">The sequence shown here is derived from an EMBL/GenBank/DDBJ whole genome shotgun (WGS) entry which is preliminary data.</text>
</comment>
<feature type="transmembrane region" description="Helical" evidence="1">
    <location>
        <begin position="99"/>
        <end position="120"/>
    </location>
</feature>
<sequence>MPRWVVGGLLIVFGVLAVVSEHAVRVLETQLAAAVAGMTFATDTMVAWTGGDPVIGFTLGHGWFAGQVTAFTGSAVFVAGIAVIGGVLVAAGRLTWSRGLAITAAGVLALVIGGQLRLLVSAFVIGTSAQQGAYPLNHPIGLAAMIVAALGVVTCFFFAVRTARRARTA</sequence>
<dbReference type="EMBL" id="JACCHJ010000001">
    <property type="protein sequence ID" value="NYK10091.1"/>
    <property type="molecule type" value="Genomic_DNA"/>
</dbReference>
<keyword evidence="1" id="KW-1133">Transmembrane helix</keyword>
<keyword evidence="1" id="KW-0472">Membrane</keyword>
<proteinExistence type="predicted"/>
<name>A0A853DUE8_9MICO</name>
<feature type="transmembrane region" description="Helical" evidence="1">
    <location>
        <begin position="31"/>
        <end position="50"/>
    </location>
</feature>
<evidence type="ECO:0000313" key="3">
    <source>
        <dbReference type="Proteomes" id="UP000521075"/>
    </source>
</evidence>
<accession>A0A853DUE8</accession>
<evidence type="ECO:0008006" key="4">
    <source>
        <dbReference type="Google" id="ProtNLM"/>
    </source>
</evidence>
<feature type="transmembrane region" description="Helical" evidence="1">
    <location>
        <begin position="140"/>
        <end position="160"/>
    </location>
</feature>